<proteinExistence type="inferred from homology"/>
<comment type="cofactor">
    <cofactor evidence="1">
        <name>FMN</name>
        <dbReference type="ChEBI" id="CHEBI:58210"/>
    </cofactor>
</comment>
<evidence type="ECO:0000256" key="5">
    <source>
        <dbReference type="ARBA" id="ARBA00024042"/>
    </source>
</evidence>
<dbReference type="PROSITE" id="PS51349">
    <property type="entry name" value="FMN_HYDROXY_ACID_DH_2"/>
    <property type="match status" value="1"/>
</dbReference>
<comment type="caution">
    <text evidence="7">The sequence shown here is derived from an EMBL/GenBank/DDBJ whole genome shotgun (WGS) entry which is preliminary data.</text>
</comment>
<dbReference type="PANTHER" id="PTHR10578:SF107">
    <property type="entry name" value="2-HYDROXYACID OXIDASE 1"/>
    <property type="match status" value="1"/>
</dbReference>
<keyword evidence="4 7" id="KW-0560">Oxidoreductase</keyword>
<keyword evidence="2" id="KW-0285">Flavoprotein</keyword>
<dbReference type="Proteomes" id="UP001495147">
    <property type="component" value="Unassembled WGS sequence"/>
</dbReference>
<evidence type="ECO:0000313" key="7">
    <source>
        <dbReference type="EMBL" id="MEO3690852.1"/>
    </source>
</evidence>
<sequence>MDTLTDALSRCFALDDFTAEAQARLSAEAWAYFSGGAADEITLRANRAAWDQQQLLPRVLCDLEGLDPGVSLLGRRHRWPLMLAPVAFQRLAHEDGELATAAAAAALGTGLVLSSQASQPLEAVARAMGGDAALWFQLYWQTGPEGNRASGRAATLALVQRAEAAGYQALVLTVDAPLSGVRDRERRAGFVLPAGVSAVNLAPAPAGDWRALLARAPTWAEVEWLCAHTRLPVLVKGVLHPEDAREALRCGARGLVVSNHGGRVLDTVPATAALLPRLRDALQHATGPGMPCLLVDGGIRRGTDVLKALALGADAVLLGRPQVYALAAHGPHGVARCLALLHDEFIAAMALCGVRSVDEIGPALLG</sequence>
<name>A0ABV0FY51_9BURK</name>
<evidence type="ECO:0000256" key="3">
    <source>
        <dbReference type="ARBA" id="ARBA00022643"/>
    </source>
</evidence>
<evidence type="ECO:0000256" key="2">
    <source>
        <dbReference type="ARBA" id="ARBA00022630"/>
    </source>
</evidence>
<keyword evidence="8" id="KW-1185">Reference proteome</keyword>
<comment type="similarity">
    <text evidence="5">Belongs to the FMN-dependent alpha-hydroxy acid dehydrogenase family.</text>
</comment>
<dbReference type="InterPro" id="IPR012133">
    <property type="entry name" value="Alpha-hydoxy_acid_DH_FMN"/>
</dbReference>
<dbReference type="InterPro" id="IPR013785">
    <property type="entry name" value="Aldolase_TIM"/>
</dbReference>
<dbReference type="EMBL" id="JBDPZD010000001">
    <property type="protein sequence ID" value="MEO3690852.1"/>
    <property type="molecule type" value="Genomic_DNA"/>
</dbReference>
<feature type="domain" description="FMN hydroxy acid dehydrogenase" evidence="6">
    <location>
        <begin position="6"/>
        <end position="366"/>
    </location>
</feature>
<keyword evidence="3" id="KW-0288">FMN</keyword>
<dbReference type="CDD" id="cd02809">
    <property type="entry name" value="alpha_hydroxyacid_oxid_FMN"/>
    <property type="match status" value="1"/>
</dbReference>
<evidence type="ECO:0000256" key="4">
    <source>
        <dbReference type="ARBA" id="ARBA00023002"/>
    </source>
</evidence>
<gene>
    <name evidence="7" type="ORF">ABDJ85_05175</name>
</gene>
<organism evidence="7 8">
    <name type="scientific">Roseateles paludis</name>
    <dbReference type="NCBI Taxonomy" id="3145238"/>
    <lineage>
        <taxon>Bacteria</taxon>
        <taxon>Pseudomonadati</taxon>
        <taxon>Pseudomonadota</taxon>
        <taxon>Betaproteobacteria</taxon>
        <taxon>Burkholderiales</taxon>
        <taxon>Sphaerotilaceae</taxon>
        <taxon>Roseateles</taxon>
    </lineage>
</organism>
<dbReference type="RefSeq" id="WP_347703669.1">
    <property type="nucleotide sequence ID" value="NZ_JBDPZD010000001.1"/>
</dbReference>
<dbReference type="PIRSF" id="PIRSF000138">
    <property type="entry name" value="Al-hdrx_acd_dh"/>
    <property type="match status" value="1"/>
</dbReference>
<dbReference type="GO" id="GO:0016491">
    <property type="term" value="F:oxidoreductase activity"/>
    <property type="evidence" value="ECO:0007669"/>
    <property type="project" value="UniProtKB-KW"/>
</dbReference>
<evidence type="ECO:0000313" key="8">
    <source>
        <dbReference type="Proteomes" id="UP001495147"/>
    </source>
</evidence>
<dbReference type="PANTHER" id="PTHR10578">
    <property type="entry name" value="S -2-HYDROXY-ACID OXIDASE-RELATED"/>
    <property type="match status" value="1"/>
</dbReference>
<evidence type="ECO:0000259" key="6">
    <source>
        <dbReference type="PROSITE" id="PS51349"/>
    </source>
</evidence>
<dbReference type="InterPro" id="IPR000262">
    <property type="entry name" value="FMN-dep_DH"/>
</dbReference>
<reference evidence="7 8" key="1">
    <citation type="submission" date="2024-05" db="EMBL/GenBank/DDBJ databases">
        <title>Roseateles sp. DJS-2-20 16S ribosomal RNA gene Genome sequencing and assembly.</title>
        <authorList>
            <person name="Woo H."/>
        </authorList>
    </citation>
    <scope>NUCLEOTIDE SEQUENCE [LARGE SCALE GENOMIC DNA]</scope>
    <source>
        <strain evidence="7 8">DJS-2-20</strain>
    </source>
</reference>
<dbReference type="SUPFAM" id="SSF51395">
    <property type="entry name" value="FMN-linked oxidoreductases"/>
    <property type="match status" value="1"/>
</dbReference>
<dbReference type="Pfam" id="PF01070">
    <property type="entry name" value="FMN_dh"/>
    <property type="match status" value="1"/>
</dbReference>
<dbReference type="InterPro" id="IPR037396">
    <property type="entry name" value="FMN_HAD"/>
</dbReference>
<dbReference type="Gene3D" id="3.20.20.70">
    <property type="entry name" value="Aldolase class I"/>
    <property type="match status" value="1"/>
</dbReference>
<protein>
    <submittedName>
        <fullName evidence="7">Alpha-hydroxy acid oxidase</fullName>
        <ecNumber evidence="7">1.-.-.-</ecNumber>
    </submittedName>
</protein>
<dbReference type="EC" id="1.-.-.-" evidence="7"/>
<accession>A0ABV0FY51</accession>
<evidence type="ECO:0000256" key="1">
    <source>
        <dbReference type="ARBA" id="ARBA00001917"/>
    </source>
</evidence>